<reference evidence="1" key="1">
    <citation type="submission" date="2021-12" db="EMBL/GenBank/DDBJ databases">
        <authorList>
            <person name="Zaccaron A."/>
            <person name="Stergiopoulos I."/>
        </authorList>
    </citation>
    <scope>NUCLEOTIDE SEQUENCE</scope>
    <source>
        <strain evidence="1">Race5_Kim</strain>
    </source>
</reference>
<proteinExistence type="predicted"/>
<accession>A0A9Q8PDY2</accession>
<dbReference type="GeneID" id="71990982"/>
<name>A0A9Q8PDY2_PASFU</name>
<dbReference type="AlphaFoldDB" id="A0A9Q8PDY2"/>
<dbReference type="EMBL" id="CP090170">
    <property type="protein sequence ID" value="UJO20657.1"/>
    <property type="molecule type" value="Genomic_DNA"/>
</dbReference>
<reference evidence="1" key="2">
    <citation type="journal article" date="2022" name="Microb. Genom.">
        <title>A chromosome-scale genome assembly of the tomato pathogen Cladosporium fulvum reveals a compartmentalized genome architecture and the presence of a dispensable chromosome.</title>
        <authorList>
            <person name="Zaccaron A.Z."/>
            <person name="Chen L.H."/>
            <person name="Samaras A."/>
            <person name="Stergiopoulos I."/>
        </authorList>
    </citation>
    <scope>NUCLEOTIDE SEQUENCE</scope>
    <source>
        <strain evidence="1">Race5_Kim</strain>
    </source>
</reference>
<dbReference type="RefSeq" id="XP_047765023.1">
    <property type="nucleotide sequence ID" value="XM_047910252.1"/>
</dbReference>
<sequence>MALLPRNYGAMICNGPFNGGTGLDLREAKSNVVDFCTSVAQANVGIDANQTATYKTSRGDSDMSVSITYSSTCEADAVYTIDINTCEQTFYRILEECDSHVKGNLGHFGGNVTNDCGVYDISTEIKEIVRCGGNPYNDPMDLYTSAIDDAIYEYCNKSLMLSSSFENNDKFFQSVPPGKSYHNYVSSSLLVRIMTQFSDQGQEDCAVTADFNTKGEECRRKLSALRDQCGVQGGGLSENGKNGCVLWTMWGQHLR</sequence>
<dbReference type="KEGG" id="ffu:CLAFUR5_11104"/>
<dbReference type="OrthoDB" id="3641180at2759"/>
<protein>
    <submittedName>
        <fullName evidence="1">Uncharacterized protein</fullName>
    </submittedName>
</protein>
<dbReference type="OMA" id="AMICNGP"/>
<organism evidence="1 2">
    <name type="scientific">Passalora fulva</name>
    <name type="common">Tomato leaf mold</name>
    <name type="synonym">Cladosporium fulvum</name>
    <dbReference type="NCBI Taxonomy" id="5499"/>
    <lineage>
        <taxon>Eukaryota</taxon>
        <taxon>Fungi</taxon>
        <taxon>Dikarya</taxon>
        <taxon>Ascomycota</taxon>
        <taxon>Pezizomycotina</taxon>
        <taxon>Dothideomycetes</taxon>
        <taxon>Dothideomycetidae</taxon>
        <taxon>Mycosphaerellales</taxon>
        <taxon>Mycosphaerellaceae</taxon>
        <taxon>Fulvia</taxon>
    </lineage>
</organism>
<keyword evidence="2" id="KW-1185">Reference proteome</keyword>
<evidence type="ECO:0000313" key="1">
    <source>
        <dbReference type="EMBL" id="UJO20657.1"/>
    </source>
</evidence>
<evidence type="ECO:0000313" key="2">
    <source>
        <dbReference type="Proteomes" id="UP000756132"/>
    </source>
</evidence>
<gene>
    <name evidence="1" type="ORF">CLAFUR5_11104</name>
</gene>
<dbReference type="Proteomes" id="UP000756132">
    <property type="component" value="Chromosome 8"/>
</dbReference>